<dbReference type="OrthoDB" id="694638at2759"/>
<protein>
    <submittedName>
        <fullName evidence="2">Uncharacterized protein</fullName>
    </submittedName>
</protein>
<sequence>MSKKGSKESKLSRYLKAPIRFLIKSGEFYVKSLYSERVGYGTVMGCSTGQLNTFPRSYSVSRTRSGNGDDDLRELIRAASTRSLDNNNRVQLDLVRRQQARQSLKMPRSHSVGIGRIDEDRPCDFDEDIKVNIDYVPRRKSHAVKRLCEKCSQAGEMPAECLTPRATKDEYRKVPGRPDSSKS</sequence>
<name>A0A7J9IED9_9ROSI</name>
<feature type="region of interest" description="Disordered" evidence="1">
    <location>
        <begin position="163"/>
        <end position="183"/>
    </location>
</feature>
<comment type="caution">
    <text evidence="2">The sequence shown here is derived from an EMBL/GenBank/DDBJ whole genome shotgun (WGS) entry which is preliminary data.</text>
</comment>
<reference evidence="2 3" key="1">
    <citation type="journal article" date="2019" name="Genome Biol. Evol.">
        <title>Insights into the evolution of the New World diploid cottons (Gossypium, subgenus Houzingenia) based on genome sequencing.</title>
        <authorList>
            <person name="Grover C.E."/>
            <person name="Arick M.A. 2nd"/>
            <person name="Thrash A."/>
            <person name="Conover J.L."/>
            <person name="Sanders W.S."/>
            <person name="Peterson D.G."/>
            <person name="Frelichowski J.E."/>
            <person name="Scheffler J.A."/>
            <person name="Scheffler B.E."/>
            <person name="Wendel J.F."/>
        </authorList>
    </citation>
    <scope>NUCLEOTIDE SEQUENCE [LARGE SCALE GENOMIC DNA]</scope>
    <source>
        <strain evidence="2">0</strain>
        <tissue evidence="2">Leaf</tissue>
    </source>
</reference>
<evidence type="ECO:0000256" key="1">
    <source>
        <dbReference type="SAM" id="MobiDB-lite"/>
    </source>
</evidence>
<dbReference type="PANTHER" id="PTHR33526">
    <property type="entry name" value="OS07G0123800 PROTEIN"/>
    <property type="match status" value="1"/>
</dbReference>
<organism evidence="2 3">
    <name type="scientific">Gossypium harknessii</name>
    <dbReference type="NCBI Taxonomy" id="34285"/>
    <lineage>
        <taxon>Eukaryota</taxon>
        <taxon>Viridiplantae</taxon>
        <taxon>Streptophyta</taxon>
        <taxon>Embryophyta</taxon>
        <taxon>Tracheophyta</taxon>
        <taxon>Spermatophyta</taxon>
        <taxon>Magnoliopsida</taxon>
        <taxon>eudicotyledons</taxon>
        <taxon>Gunneridae</taxon>
        <taxon>Pentapetalae</taxon>
        <taxon>rosids</taxon>
        <taxon>malvids</taxon>
        <taxon>Malvales</taxon>
        <taxon>Malvaceae</taxon>
        <taxon>Malvoideae</taxon>
        <taxon>Gossypium</taxon>
    </lineage>
</organism>
<dbReference type="PANTHER" id="PTHR33526:SF4">
    <property type="entry name" value="OS07G0123800 PROTEIN"/>
    <property type="match status" value="1"/>
</dbReference>
<evidence type="ECO:0000313" key="2">
    <source>
        <dbReference type="EMBL" id="MBA0819555.1"/>
    </source>
</evidence>
<keyword evidence="3" id="KW-1185">Reference proteome</keyword>
<dbReference type="EMBL" id="JABFAD010330308">
    <property type="protein sequence ID" value="MBA0819555.1"/>
    <property type="molecule type" value="Genomic_DNA"/>
</dbReference>
<dbReference type="Proteomes" id="UP000593560">
    <property type="component" value="Unassembled WGS sequence"/>
</dbReference>
<evidence type="ECO:0000313" key="3">
    <source>
        <dbReference type="Proteomes" id="UP000593560"/>
    </source>
</evidence>
<gene>
    <name evidence="2" type="ORF">Gohar_022042</name>
</gene>
<proteinExistence type="predicted"/>
<dbReference type="AlphaFoldDB" id="A0A7J9IED9"/>
<accession>A0A7J9IED9</accession>